<gene>
    <name evidence="1" type="ORF">PL78_09315</name>
</gene>
<keyword evidence="2" id="KW-1185">Reference proteome</keyword>
<accession>A0ABN4PSH1</accession>
<protein>
    <submittedName>
        <fullName evidence="1">Uncharacterized protein</fullName>
    </submittedName>
</protein>
<dbReference type="RefSeq" id="WP_064514988.1">
    <property type="nucleotide sequence ID" value="NZ_CP010029.1"/>
</dbReference>
<name>A0ABN4PSH1_YERET</name>
<dbReference type="EMBL" id="CP010029">
    <property type="protein sequence ID" value="ANI30017.1"/>
    <property type="molecule type" value="Genomic_DNA"/>
</dbReference>
<evidence type="ECO:0000313" key="2">
    <source>
        <dbReference type="Proteomes" id="UP000266744"/>
    </source>
</evidence>
<proteinExistence type="predicted"/>
<evidence type="ECO:0000313" key="1">
    <source>
        <dbReference type="EMBL" id="ANI30017.1"/>
    </source>
</evidence>
<dbReference type="Proteomes" id="UP000266744">
    <property type="component" value="Chromosome"/>
</dbReference>
<sequence length="96" mass="10664">MKQAYFILINELLQQYHFKAENLRIASAVADEVRMFSLNDYAFRLSVGLEGLLSTAQSSGDQTSAQALELLVTQCNCGVIPKPIEVTTQSQRNAVR</sequence>
<reference evidence="2" key="1">
    <citation type="journal article" date="2016" name="Toxins">
        <title>The Draft Genome Sequence of the Yersinia entomophaga Entomopathogenic Type Strain MH96T.</title>
        <authorList>
            <person name="Hurst M.R."/>
            <person name="Beattie A."/>
            <person name="Altermann E."/>
            <person name="Moraga R.M."/>
            <person name="Harper L.A."/>
            <person name="Calder J."/>
            <person name="Laugraud A."/>
        </authorList>
    </citation>
    <scope>NUCLEOTIDE SEQUENCE [LARGE SCALE GENOMIC DNA]</scope>
    <source>
        <strain evidence="2">MH96</strain>
    </source>
</reference>
<organism evidence="1 2">
    <name type="scientific">Yersinia entomophaga</name>
    <dbReference type="NCBI Taxonomy" id="935293"/>
    <lineage>
        <taxon>Bacteria</taxon>
        <taxon>Pseudomonadati</taxon>
        <taxon>Pseudomonadota</taxon>
        <taxon>Gammaproteobacteria</taxon>
        <taxon>Enterobacterales</taxon>
        <taxon>Yersiniaceae</taxon>
        <taxon>Yersinia</taxon>
    </lineage>
</organism>